<evidence type="ECO:0000313" key="2">
    <source>
        <dbReference type="Proteomes" id="UP000634136"/>
    </source>
</evidence>
<protein>
    <submittedName>
        <fullName evidence="1">Uncharacterized protein</fullName>
    </submittedName>
</protein>
<dbReference type="EMBL" id="JAAIUW010000003">
    <property type="protein sequence ID" value="KAF7836937.1"/>
    <property type="molecule type" value="Genomic_DNA"/>
</dbReference>
<sequence length="17" mass="1611">MGSNGPDEAEGSGGSMK</sequence>
<organism evidence="1 2">
    <name type="scientific">Senna tora</name>
    <dbReference type="NCBI Taxonomy" id="362788"/>
    <lineage>
        <taxon>Eukaryota</taxon>
        <taxon>Viridiplantae</taxon>
        <taxon>Streptophyta</taxon>
        <taxon>Embryophyta</taxon>
        <taxon>Tracheophyta</taxon>
        <taxon>Spermatophyta</taxon>
        <taxon>Magnoliopsida</taxon>
        <taxon>eudicotyledons</taxon>
        <taxon>Gunneridae</taxon>
        <taxon>Pentapetalae</taxon>
        <taxon>rosids</taxon>
        <taxon>fabids</taxon>
        <taxon>Fabales</taxon>
        <taxon>Fabaceae</taxon>
        <taxon>Caesalpinioideae</taxon>
        <taxon>Cassia clade</taxon>
        <taxon>Senna</taxon>
    </lineage>
</organism>
<keyword evidence="2" id="KW-1185">Reference proteome</keyword>
<accession>A0A834X3H3</accession>
<comment type="caution">
    <text evidence="1">The sequence shown here is derived from an EMBL/GenBank/DDBJ whole genome shotgun (WGS) entry which is preliminary data.</text>
</comment>
<name>A0A834X3H3_9FABA</name>
<dbReference type="Proteomes" id="UP000634136">
    <property type="component" value="Unassembled WGS sequence"/>
</dbReference>
<reference evidence="1" key="1">
    <citation type="submission" date="2020-09" db="EMBL/GenBank/DDBJ databases">
        <title>Genome-Enabled Discovery of Anthraquinone Biosynthesis in Senna tora.</title>
        <authorList>
            <person name="Kang S.-H."/>
            <person name="Pandey R.P."/>
            <person name="Lee C.-M."/>
            <person name="Sim J.-S."/>
            <person name="Jeong J.-T."/>
            <person name="Choi B.-S."/>
            <person name="Jung M."/>
            <person name="Ginzburg D."/>
            <person name="Zhao K."/>
            <person name="Won S.Y."/>
            <person name="Oh T.-J."/>
            <person name="Yu Y."/>
            <person name="Kim N.-H."/>
            <person name="Lee O.R."/>
            <person name="Lee T.-H."/>
            <person name="Bashyal P."/>
            <person name="Kim T.-S."/>
            <person name="Lee W.-H."/>
            <person name="Kawkins C."/>
            <person name="Kim C.-K."/>
            <person name="Kim J.S."/>
            <person name="Ahn B.O."/>
            <person name="Rhee S.Y."/>
            <person name="Sohng J.K."/>
        </authorList>
    </citation>
    <scope>NUCLEOTIDE SEQUENCE</scope>
    <source>
        <tissue evidence="1">Leaf</tissue>
    </source>
</reference>
<proteinExistence type="predicted"/>
<dbReference type="AlphaFoldDB" id="A0A834X3H3"/>
<gene>
    <name evidence="1" type="ORF">G2W53_005419</name>
</gene>
<evidence type="ECO:0000313" key="1">
    <source>
        <dbReference type="EMBL" id="KAF7836937.1"/>
    </source>
</evidence>